<organism evidence="1">
    <name type="scientific">Terrestrivirus sp</name>
    <dbReference type="NCBI Taxonomy" id="2487775"/>
    <lineage>
        <taxon>Viruses</taxon>
        <taxon>Varidnaviria</taxon>
        <taxon>Bamfordvirae</taxon>
        <taxon>Nucleocytoviricota</taxon>
        <taxon>Megaviricetes</taxon>
        <taxon>Imitervirales</taxon>
        <taxon>Mimiviridae</taxon>
        <taxon>Klosneuvirinae</taxon>
    </lineage>
</organism>
<evidence type="ECO:0000313" key="1">
    <source>
        <dbReference type="EMBL" id="AYV76049.1"/>
    </source>
</evidence>
<dbReference type="EMBL" id="MK071982">
    <property type="protein sequence ID" value="AYV76049.1"/>
    <property type="molecule type" value="Genomic_DNA"/>
</dbReference>
<protein>
    <submittedName>
        <fullName evidence="1">Uncharacterized protein</fullName>
    </submittedName>
</protein>
<sequence length="76" mass="8797">MEQISPIISANKKNAEKIIKYNKIINELDIIETSMNDDLIDKQQYVKKLVGLLSETQELYFLISKNCVSNNYDNKS</sequence>
<gene>
    <name evidence="1" type="ORF">Terrestrivirus4_97</name>
</gene>
<name>A0A3G4ZRK1_9VIRU</name>
<reference evidence="1" key="1">
    <citation type="submission" date="2018-10" db="EMBL/GenBank/DDBJ databases">
        <title>Hidden diversity of soil giant viruses.</title>
        <authorList>
            <person name="Schulz F."/>
            <person name="Alteio L."/>
            <person name="Goudeau D."/>
            <person name="Ryan E.M."/>
            <person name="Malmstrom R.R."/>
            <person name="Blanchard J."/>
            <person name="Woyke T."/>
        </authorList>
    </citation>
    <scope>NUCLEOTIDE SEQUENCE</scope>
    <source>
        <strain evidence="1">TEV1</strain>
    </source>
</reference>
<accession>A0A3G4ZRK1</accession>
<proteinExistence type="predicted"/>